<keyword evidence="19" id="KW-0460">Magnesium</keyword>
<dbReference type="CDD" id="cd00405">
    <property type="entry name" value="PRAI"/>
    <property type="match status" value="1"/>
</dbReference>
<dbReference type="GO" id="GO:0005829">
    <property type="term" value="C:cytosol"/>
    <property type="evidence" value="ECO:0007669"/>
    <property type="project" value="TreeGrafter"/>
</dbReference>
<dbReference type="HAMAP" id="MF_00135">
    <property type="entry name" value="PRAI"/>
    <property type="match status" value="1"/>
</dbReference>
<dbReference type="Gene3D" id="1.20.970.10">
    <property type="entry name" value="Transferase, Pyrimidine Nucleoside Phosphorylase, Chain C"/>
    <property type="match status" value="1"/>
</dbReference>
<evidence type="ECO:0000256" key="11">
    <source>
        <dbReference type="ARBA" id="ARBA00022822"/>
    </source>
</evidence>
<keyword evidence="7 17" id="KW-0028">Amino-acid biosynthesis</keyword>
<name>A0A1F6Y0G3_9BACT</name>
<feature type="binding site" evidence="19">
    <location>
        <begin position="88"/>
        <end position="91"/>
    </location>
    <ligand>
        <name>5-phospho-alpha-D-ribose 1-diphosphate</name>
        <dbReference type="ChEBI" id="CHEBI:58017"/>
    </ligand>
</feature>
<comment type="similarity">
    <text evidence="5">In the N-terminal section; belongs to the TrpC family.</text>
</comment>
<evidence type="ECO:0000256" key="16">
    <source>
        <dbReference type="ARBA" id="ARBA00025592"/>
    </source>
</evidence>
<keyword evidence="13 18" id="KW-0413">Isomerase</keyword>
<feature type="binding site" evidence="19">
    <location>
        <position position="164"/>
    </location>
    <ligand>
        <name>anthranilate</name>
        <dbReference type="ChEBI" id="CHEBI:16567"/>
        <label>2</label>
    </ligand>
</feature>
<comment type="function">
    <text evidence="19">Catalyzes the transfer of the phosphoribosyl group of 5-phosphorylribose-1-pyrophosphate (PRPP) to anthranilate to yield N-(5'-phosphoribosyl)-anthranilate (PRA).</text>
</comment>
<comment type="subunit">
    <text evidence="19">Homodimer.</text>
</comment>
<dbReference type="Gene3D" id="3.20.20.70">
    <property type="entry name" value="Aldolase class I"/>
    <property type="match status" value="2"/>
</dbReference>
<comment type="caution">
    <text evidence="25">The sequence shown here is derived from an EMBL/GenBank/DDBJ whole genome shotgun (WGS) entry which is preliminary data.</text>
</comment>
<dbReference type="SUPFAM" id="SSF52418">
    <property type="entry name" value="Nucleoside phosphorylase/phosphoribosyltransferase catalytic domain"/>
    <property type="match status" value="1"/>
</dbReference>
<evidence type="ECO:0000256" key="4">
    <source>
        <dbReference type="ARBA" id="ARBA00004696"/>
    </source>
</evidence>
<evidence type="ECO:0000313" key="25">
    <source>
        <dbReference type="EMBL" id="OGI99860.1"/>
    </source>
</evidence>
<gene>
    <name evidence="18" type="primary">trpF</name>
    <name evidence="17" type="synonym">trpC</name>
    <name evidence="19" type="synonym">trpD</name>
    <name evidence="25" type="ORF">A3H53_02395</name>
</gene>
<comment type="caution">
    <text evidence="19">Lacks conserved residue(s) required for the propagation of feature annotation.</text>
</comment>
<comment type="pathway">
    <text evidence="3 18">Amino-acid biosynthesis; L-tryptophan biosynthesis; L-tryptophan from chorismate: step 3/5.</text>
</comment>
<dbReference type="GO" id="GO:0004640">
    <property type="term" value="F:phosphoribosylanthranilate isomerase activity"/>
    <property type="evidence" value="ECO:0007669"/>
    <property type="project" value="UniProtKB-UniRule"/>
</dbReference>
<evidence type="ECO:0000256" key="12">
    <source>
        <dbReference type="ARBA" id="ARBA00023141"/>
    </source>
</evidence>
<dbReference type="InterPro" id="IPR013785">
    <property type="entry name" value="Aldolase_TIM"/>
</dbReference>
<organism evidence="25 26">
    <name type="scientific">Candidatus Nomurabacteria bacterium RIFCSPLOWO2_02_FULL_40_10</name>
    <dbReference type="NCBI Taxonomy" id="1801786"/>
    <lineage>
        <taxon>Bacteria</taxon>
        <taxon>Candidatus Nomuraibacteriota</taxon>
    </lineage>
</organism>
<keyword evidence="8 19" id="KW-0328">Glycosyltransferase</keyword>
<feature type="binding site" evidence="19">
    <location>
        <position position="78"/>
    </location>
    <ligand>
        <name>5-phospho-alpha-D-ribose 1-diphosphate</name>
        <dbReference type="ChEBI" id="CHEBI:58017"/>
    </ligand>
</feature>
<sequence>MKEYLKKLIKKENLSPLEIRKIMELIFTDQALPSQIGAFLSLLSVKGETVPEVTEIAKILHEEMIKIHGLKNALDIVGTGGDGYDTINVSTMACFVCAYLGVPIAKHGTRALSSKCGSFDLLDALGVPIKQKPEEVEKDFNKNNIVFLFAPYFHPALKKLHPIRKELGIRTIFNFVGPLLNPGNVSYQVVGVSSPVMARKIGETLMNLGRKRALIIHSQDGLDEVSVSAPTDVYDYAPNRPMRHYVIRPKIFYPINSIRGGLPEENAKRFKAILYGKGAEAENEFVALNAALGLYAVGQVSDIETGRIKALLAIKSGKVISILNKIIPNKLDAIISDKKRELESLKKTVSLEELKRRVKVVKREVRDFKSALENNSKISLIAEIKKASPSLGDINTNVDIKKQAKIYESAGASAISVLTNKHFKGEINFLKEVKIVTNIPVLRKDFIFDPYQIYESYLAGADAILLIATVLNQKTLSALVDLTHKLGMECLVETHTKEDIDKVIKTKAKIIGINARDLKTFEVSLDTIVNLAKEIPKDRIVVAESGIETRADVERLAEVGIKVILVGTTLMKASDVSVKVKELCMSIQRIPKIKICGMTNKKDTLAIVKLKPDYLGFIFDSQSKRYIEPRLAREIIYSMRKKHGNRINFVGVFVNQDINKVKQIIKTCGLDVVQLHGEETPKYIFELKKICKKEPKIWKTVIIKTRADKQKIRKYLDVADQILLDAGKGSGKSIDISLIKNESVDILAGGLGVENIEKILNTTSPGIIDANSKLELSPGKKNISLVKKFIERVRKTK</sequence>
<comment type="similarity">
    <text evidence="17">Belongs to the TrpC family.</text>
</comment>
<feature type="domain" description="Glycosyl transferase family 3 N-terminal" evidence="24">
    <location>
        <begin position="2"/>
        <end position="62"/>
    </location>
</feature>
<dbReference type="HAMAP" id="MF_00134_B">
    <property type="entry name" value="IGPS_B"/>
    <property type="match status" value="1"/>
</dbReference>
<evidence type="ECO:0000259" key="23">
    <source>
        <dbReference type="Pfam" id="PF00697"/>
    </source>
</evidence>
<feature type="binding site" evidence="19">
    <location>
        <position position="118"/>
    </location>
    <ligand>
        <name>5-phospho-alpha-D-ribose 1-diphosphate</name>
        <dbReference type="ChEBI" id="CHEBI:58017"/>
    </ligand>
</feature>
<dbReference type="Pfam" id="PF00218">
    <property type="entry name" value="IGPS"/>
    <property type="match status" value="1"/>
</dbReference>
<feature type="domain" description="N-(5'phosphoribosyl) anthranilate isomerase (PRAI)" evidence="23">
    <location>
        <begin position="593"/>
        <end position="791"/>
    </location>
</feature>
<dbReference type="PANTHER" id="PTHR43285:SF2">
    <property type="entry name" value="ANTHRANILATE PHOSPHORIBOSYLTRANSFERASE"/>
    <property type="match status" value="1"/>
</dbReference>
<evidence type="ECO:0000256" key="7">
    <source>
        <dbReference type="ARBA" id="ARBA00022605"/>
    </source>
</evidence>
<feature type="binding site" evidence="19">
    <location>
        <position position="224"/>
    </location>
    <ligand>
        <name>Mg(2+)</name>
        <dbReference type="ChEBI" id="CHEBI:18420"/>
        <label>1</label>
    </ligand>
</feature>
<dbReference type="EC" id="2.4.2.18" evidence="19"/>
<keyword evidence="15" id="KW-0511">Multifunctional enzyme</keyword>
<evidence type="ECO:0000256" key="17">
    <source>
        <dbReference type="HAMAP-Rule" id="MF_00134"/>
    </source>
</evidence>
<evidence type="ECO:0000256" key="2">
    <source>
        <dbReference type="ARBA" id="ARBA00001633"/>
    </source>
</evidence>
<evidence type="ECO:0000256" key="15">
    <source>
        <dbReference type="ARBA" id="ARBA00023268"/>
    </source>
</evidence>
<comment type="similarity">
    <text evidence="19">Belongs to the anthranilate phosphoribosyltransferase family.</text>
</comment>
<feature type="binding site" evidence="19">
    <location>
        <position position="86"/>
    </location>
    <ligand>
        <name>5-phospho-alpha-D-ribose 1-diphosphate</name>
        <dbReference type="ChEBI" id="CHEBI:58017"/>
    </ligand>
</feature>
<comment type="pathway">
    <text evidence="19">Amino-acid biosynthesis; L-tryptophan biosynthesis; L-tryptophan from chorismate: step 2/5.</text>
</comment>
<comment type="cofactor">
    <cofactor evidence="19">
        <name>Mg(2+)</name>
        <dbReference type="ChEBI" id="CHEBI:18420"/>
    </cofactor>
    <text evidence="19">Binds 2 magnesium ions per monomer.</text>
</comment>
<comment type="similarity">
    <text evidence="18">Belongs to the TrpF family.</text>
</comment>
<evidence type="ECO:0000313" key="26">
    <source>
        <dbReference type="Proteomes" id="UP000176479"/>
    </source>
</evidence>
<dbReference type="PROSITE" id="PS00614">
    <property type="entry name" value="IGPS"/>
    <property type="match status" value="1"/>
</dbReference>
<feature type="binding site" evidence="19">
    <location>
        <position position="224"/>
    </location>
    <ligand>
        <name>Mg(2+)</name>
        <dbReference type="ChEBI" id="CHEBI:18420"/>
        <label>2</label>
    </ligand>
</feature>
<protein>
    <recommendedName>
        <fullName evidence="17 18">Multifunctional fusion protein</fullName>
    </recommendedName>
    <domain>
        <recommendedName>
            <fullName evidence="17">Indole-3-glycerol phosphate synthase</fullName>
            <shortName evidence="17">IGPS</shortName>
            <ecNumber evidence="17">4.1.1.48</ecNumber>
        </recommendedName>
    </domain>
    <domain>
        <recommendedName>
            <fullName evidence="18">N-(5'-phosphoribosyl)anthranilate isomerase</fullName>
            <shortName evidence="18">PRAI</shortName>
            <ecNumber evidence="18">5.3.1.24</ecNumber>
        </recommendedName>
    </domain>
    <domain>
        <recommendedName>
            <fullName evidence="19">Anthranilate phosphoribosyltransferase</fullName>
            <ecNumber evidence="19">2.4.2.18</ecNumber>
        </recommendedName>
    </domain>
</protein>
<dbReference type="InterPro" id="IPR001468">
    <property type="entry name" value="Indole-3-GlycerolPSynthase_CS"/>
</dbReference>
<feature type="binding site" evidence="19">
    <location>
        <position position="78"/>
    </location>
    <ligand>
        <name>anthranilate</name>
        <dbReference type="ChEBI" id="CHEBI:16567"/>
        <label>1</label>
    </ligand>
</feature>
<evidence type="ECO:0000259" key="21">
    <source>
        <dbReference type="Pfam" id="PF00218"/>
    </source>
</evidence>
<keyword evidence="20" id="KW-0175">Coiled coil</keyword>
<feature type="binding site" evidence="19">
    <location>
        <position position="223"/>
    </location>
    <ligand>
        <name>Mg(2+)</name>
        <dbReference type="ChEBI" id="CHEBI:18420"/>
        <label>2</label>
    </ligand>
</feature>
<proteinExistence type="inferred from homology"/>
<dbReference type="SUPFAM" id="SSF47648">
    <property type="entry name" value="Nucleoside phosphorylase/phosphoribosyltransferase N-terminal domain"/>
    <property type="match status" value="1"/>
</dbReference>
<dbReference type="GO" id="GO:0000287">
    <property type="term" value="F:magnesium ion binding"/>
    <property type="evidence" value="ECO:0007669"/>
    <property type="project" value="UniProtKB-UniRule"/>
</dbReference>
<feature type="coiled-coil region" evidence="20">
    <location>
        <begin position="335"/>
        <end position="371"/>
    </location>
</feature>
<dbReference type="InterPro" id="IPR017459">
    <property type="entry name" value="Glycosyl_Trfase_fam3_N_dom"/>
</dbReference>
<dbReference type="Gene3D" id="3.40.1030.10">
    <property type="entry name" value="Nucleoside phosphorylase/phosphoribosyltransferase catalytic domain"/>
    <property type="match status" value="1"/>
</dbReference>
<dbReference type="FunFam" id="3.20.20.70:FF:000024">
    <property type="entry name" value="Indole-3-glycerol phosphate synthase"/>
    <property type="match status" value="1"/>
</dbReference>
<feature type="binding site" evidence="19">
    <location>
        <position position="90"/>
    </location>
    <ligand>
        <name>Mg(2+)</name>
        <dbReference type="ChEBI" id="CHEBI:18420"/>
        <label>1</label>
    </ligand>
</feature>
<comment type="function">
    <text evidence="16">Bifunctional enzyme that catalyzes two sequential steps of tryptophan biosynthetic pathway. The first reaction is catalyzed by the isomerase, coded by the TrpF domain; the second reaction is catalyzed by the synthase, coded by the TrpC domain.</text>
</comment>
<dbReference type="Proteomes" id="UP000176479">
    <property type="component" value="Unassembled WGS sequence"/>
</dbReference>
<dbReference type="NCBIfam" id="NF006945">
    <property type="entry name" value="PRK09427.1"/>
    <property type="match status" value="1"/>
</dbReference>
<evidence type="ECO:0000256" key="1">
    <source>
        <dbReference type="ARBA" id="ARBA00001164"/>
    </source>
</evidence>
<dbReference type="CDD" id="cd00331">
    <property type="entry name" value="IGPS"/>
    <property type="match status" value="1"/>
</dbReference>
<comment type="similarity">
    <text evidence="6">In the C-terminal section; belongs to the TrpF family.</text>
</comment>
<dbReference type="InterPro" id="IPR001240">
    <property type="entry name" value="PRAI_dom"/>
</dbReference>
<dbReference type="GO" id="GO:0000162">
    <property type="term" value="P:L-tryptophan biosynthetic process"/>
    <property type="evidence" value="ECO:0007669"/>
    <property type="project" value="UniProtKB-UniRule"/>
</dbReference>
<dbReference type="InterPro" id="IPR013798">
    <property type="entry name" value="Indole-3-glycerol_P_synth_dom"/>
</dbReference>
<dbReference type="InterPro" id="IPR011060">
    <property type="entry name" value="RibuloseP-bd_barrel"/>
</dbReference>
<dbReference type="GO" id="GO:0004048">
    <property type="term" value="F:anthranilate phosphoribosyltransferase activity"/>
    <property type="evidence" value="ECO:0007669"/>
    <property type="project" value="UniProtKB-UniRule"/>
</dbReference>
<comment type="catalytic activity">
    <reaction evidence="19">
        <text>N-(5-phospho-beta-D-ribosyl)anthranilate + diphosphate = 5-phospho-alpha-D-ribose 1-diphosphate + anthranilate</text>
        <dbReference type="Rhea" id="RHEA:11768"/>
        <dbReference type="ChEBI" id="CHEBI:16567"/>
        <dbReference type="ChEBI" id="CHEBI:18277"/>
        <dbReference type="ChEBI" id="CHEBI:33019"/>
        <dbReference type="ChEBI" id="CHEBI:58017"/>
        <dbReference type="EC" id="2.4.2.18"/>
    </reaction>
</comment>
<dbReference type="PANTHER" id="PTHR43285">
    <property type="entry name" value="ANTHRANILATE PHOSPHORIBOSYLTRANSFERASE"/>
    <property type="match status" value="1"/>
</dbReference>
<accession>A0A1F6Y0G3</accession>
<dbReference type="AlphaFoldDB" id="A0A1F6Y0G3"/>
<dbReference type="Pfam" id="PF00591">
    <property type="entry name" value="Glycos_transf_3"/>
    <property type="match status" value="1"/>
</dbReference>
<dbReference type="GO" id="GO:0004425">
    <property type="term" value="F:indole-3-glycerol-phosphate synthase activity"/>
    <property type="evidence" value="ECO:0007669"/>
    <property type="project" value="UniProtKB-UniRule"/>
</dbReference>
<evidence type="ECO:0000256" key="19">
    <source>
        <dbReference type="HAMAP-Rule" id="MF_00211"/>
    </source>
</evidence>
<feature type="domain" description="Indole-3-glycerol phosphate synthase" evidence="21">
    <location>
        <begin position="331"/>
        <end position="583"/>
    </location>
</feature>
<evidence type="ECO:0000256" key="8">
    <source>
        <dbReference type="ARBA" id="ARBA00022676"/>
    </source>
</evidence>
<feature type="binding site" evidence="19">
    <location>
        <begin position="81"/>
        <end position="82"/>
    </location>
    <ligand>
        <name>5-phospho-alpha-D-ribose 1-diphosphate</name>
        <dbReference type="ChEBI" id="CHEBI:58017"/>
    </ligand>
</feature>
<dbReference type="NCBIfam" id="NF001377">
    <property type="entry name" value="PRK00278.2-4"/>
    <property type="match status" value="1"/>
</dbReference>
<keyword evidence="9 19" id="KW-0808">Transferase</keyword>
<dbReference type="Pfam" id="PF02885">
    <property type="entry name" value="Glycos_trans_3N"/>
    <property type="match status" value="1"/>
</dbReference>
<comment type="pathway">
    <text evidence="4 17">Amino-acid biosynthesis; L-tryptophan biosynthesis; L-tryptophan from chorismate: step 4/5.</text>
</comment>
<evidence type="ECO:0000256" key="5">
    <source>
        <dbReference type="ARBA" id="ARBA00007902"/>
    </source>
</evidence>
<keyword evidence="11 17" id="KW-0822">Tryptophan biosynthesis</keyword>
<comment type="catalytic activity">
    <reaction evidence="2 17">
        <text>1-(2-carboxyphenylamino)-1-deoxy-D-ribulose 5-phosphate + H(+) = (1S,2R)-1-C-(indol-3-yl)glycerol 3-phosphate + CO2 + H2O</text>
        <dbReference type="Rhea" id="RHEA:23476"/>
        <dbReference type="ChEBI" id="CHEBI:15377"/>
        <dbReference type="ChEBI" id="CHEBI:15378"/>
        <dbReference type="ChEBI" id="CHEBI:16526"/>
        <dbReference type="ChEBI" id="CHEBI:58613"/>
        <dbReference type="ChEBI" id="CHEBI:58866"/>
        <dbReference type="EC" id="4.1.1.48"/>
    </reaction>
</comment>
<keyword evidence="12 17" id="KW-0057">Aromatic amino acid biosynthesis</keyword>
<dbReference type="InterPro" id="IPR000312">
    <property type="entry name" value="Glycosyl_Trfase_fam3"/>
</dbReference>
<dbReference type="SUPFAM" id="SSF51366">
    <property type="entry name" value="Ribulose-phoshate binding barrel"/>
    <property type="match status" value="2"/>
</dbReference>
<dbReference type="InterPro" id="IPR035902">
    <property type="entry name" value="Nuc_phospho_transferase"/>
</dbReference>
<dbReference type="EMBL" id="MFVK01000006">
    <property type="protein sequence ID" value="OGI99860.1"/>
    <property type="molecule type" value="Genomic_DNA"/>
</dbReference>
<dbReference type="EC" id="4.1.1.48" evidence="17"/>
<dbReference type="EC" id="5.3.1.24" evidence="18"/>
<dbReference type="InterPro" id="IPR005940">
    <property type="entry name" value="Anthranilate_Pribosyl_Tfrase"/>
</dbReference>
<evidence type="ECO:0000256" key="18">
    <source>
        <dbReference type="HAMAP-Rule" id="MF_00135"/>
    </source>
</evidence>
<keyword evidence="19" id="KW-0479">Metal-binding</keyword>
<dbReference type="InterPro" id="IPR036320">
    <property type="entry name" value="Glycosyl_Trfase_fam3_N_dom_sf"/>
</dbReference>
<evidence type="ECO:0000259" key="24">
    <source>
        <dbReference type="Pfam" id="PF02885"/>
    </source>
</evidence>
<feature type="domain" description="Glycosyl transferase family 3" evidence="22">
    <location>
        <begin position="71"/>
        <end position="318"/>
    </location>
</feature>
<evidence type="ECO:0000259" key="22">
    <source>
        <dbReference type="Pfam" id="PF00591"/>
    </source>
</evidence>
<dbReference type="Pfam" id="PF00697">
    <property type="entry name" value="PRAI"/>
    <property type="match status" value="1"/>
</dbReference>
<evidence type="ECO:0000256" key="14">
    <source>
        <dbReference type="ARBA" id="ARBA00023239"/>
    </source>
</evidence>
<keyword evidence="10 17" id="KW-0210">Decarboxylase</keyword>
<evidence type="ECO:0000256" key="10">
    <source>
        <dbReference type="ARBA" id="ARBA00022793"/>
    </source>
</evidence>
<comment type="catalytic activity">
    <reaction evidence="1 18">
        <text>N-(5-phospho-beta-D-ribosyl)anthranilate = 1-(2-carboxyphenylamino)-1-deoxy-D-ribulose 5-phosphate</text>
        <dbReference type="Rhea" id="RHEA:21540"/>
        <dbReference type="ChEBI" id="CHEBI:18277"/>
        <dbReference type="ChEBI" id="CHEBI:58613"/>
        <dbReference type="EC" id="5.3.1.24"/>
    </reaction>
</comment>
<evidence type="ECO:0000256" key="9">
    <source>
        <dbReference type="ARBA" id="ARBA00022679"/>
    </source>
</evidence>
<dbReference type="UniPathway" id="UPA00035">
    <property type="reaction ID" value="UER00041"/>
</dbReference>
<evidence type="ECO:0000256" key="13">
    <source>
        <dbReference type="ARBA" id="ARBA00023235"/>
    </source>
</evidence>
<evidence type="ECO:0000256" key="3">
    <source>
        <dbReference type="ARBA" id="ARBA00004664"/>
    </source>
</evidence>
<evidence type="ECO:0000256" key="20">
    <source>
        <dbReference type="SAM" id="Coils"/>
    </source>
</evidence>
<keyword evidence="14 17" id="KW-0456">Lyase</keyword>
<evidence type="ECO:0000256" key="6">
    <source>
        <dbReference type="ARBA" id="ARBA00009847"/>
    </source>
</evidence>
<reference evidence="25 26" key="1">
    <citation type="journal article" date="2016" name="Nat. Commun.">
        <title>Thousands of microbial genomes shed light on interconnected biogeochemical processes in an aquifer system.</title>
        <authorList>
            <person name="Anantharaman K."/>
            <person name="Brown C.T."/>
            <person name="Hug L.A."/>
            <person name="Sharon I."/>
            <person name="Castelle C.J."/>
            <person name="Probst A.J."/>
            <person name="Thomas B.C."/>
            <person name="Singh A."/>
            <person name="Wilkins M.J."/>
            <person name="Karaoz U."/>
            <person name="Brodie E.L."/>
            <person name="Williams K.H."/>
            <person name="Hubbard S.S."/>
            <person name="Banfield J.F."/>
        </authorList>
    </citation>
    <scope>NUCLEOTIDE SEQUENCE [LARGE SCALE GENOMIC DNA]</scope>
</reference>
<dbReference type="HAMAP" id="MF_00211">
    <property type="entry name" value="TrpD"/>
    <property type="match status" value="1"/>
</dbReference>
<dbReference type="NCBIfam" id="TIGR01245">
    <property type="entry name" value="trpD"/>
    <property type="match status" value="1"/>
</dbReference>